<dbReference type="PANTHER" id="PTHR33361">
    <property type="entry name" value="GLR0591 PROTEIN"/>
    <property type="match status" value="1"/>
</dbReference>
<sequence>MMIRSVFPKALGIWAVVTLGGAVQAQTLEPLITGYRADDADLSAVLGGLVSARSLERQQGLAADWLKRLDGLGYDSLSASDRIDWQLLHRRLISEQQQSELQRTRLKEMEPMLGFLGPVQELVSDRSARVGLDPEKASGMLAEAAEQLKELRKKLDQGHFNSGNLKPTPVLAVRIAATLDALRGRLDRWFQFYDGFQPEFGWWARQPKGALSKELESTAGFFRKEIAGLKGEPDDPLIGDPVGPDALSDMLAGEMVAYSPAELLAVAEKEFAWCEAEMKKAAAAMDCKDGKEALEKIKTAHVPPGGQAALAQQEAEKSIRFLKDKQLVTIPPLAEECWGVSMLGTDTQKSLPYAAYSRPNIAVAYAHESMSHEDKLMAMRGNNASFLHIVTPHELIPGHHLQGFMARRYATERQMFSTPFLVEGWALHWEMLLWDLGYVATPQEKVGALFWRMHRCARVIVSLKFHLGEMTPDEMVDFLVDRVGHERAGATAEVRRYIGDDYGPLYQAAYMTGGLQLRALYKELVTGGKMTPRDFHDRILHEGAVPIEMIRAALEGEKLPKAWKPAWRFAES</sequence>
<dbReference type="Pfam" id="PF05960">
    <property type="entry name" value="DUF885"/>
    <property type="match status" value="1"/>
</dbReference>
<protein>
    <submittedName>
        <fullName evidence="1">DUF885 family protein</fullName>
    </submittedName>
</protein>
<dbReference type="PANTHER" id="PTHR33361:SF2">
    <property type="entry name" value="DUF885 DOMAIN-CONTAINING PROTEIN"/>
    <property type="match status" value="1"/>
</dbReference>
<keyword evidence="2" id="KW-1185">Reference proteome</keyword>
<dbReference type="Proteomes" id="UP000676169">
    <property type="component" value="Chromosome"/>
</dbReference>
<reference evidence="1" key="1">
    <citation type="submission" date="2021-04" db="EMBL/GenBank/DDBJ databases">
        <title>Luteolibacter sp. 32A isolated from the skin of an Anderson's salamander (Ambystoma andersonii).</title>
        <authorList>
            <person name="Spergser J."/>
            <person name="Busse H.-J."/>
        </authorList>
    </citation>
    <scope>NUCLEOTIDE SEQUENCE</scope>
    <source>
        <strain evidence="1">32A</strain>
    </source>
</reference>
<dbReference type="EMBL" id="CP073100">
    <property type="protein sequence ID" value="QUE52772.1"/>
    <property type="molecule type" value="Genomic_DNA"/>
</dbReference>
<evidence type="ECO:0000313" key="1">
    <source>
        <dbReference type="EMBL" id="QUE52772.1"/>
    </source>
</evidence>
<dbReference type="AlphaFoldDB" id="A0A975J2H2"/>
<organism evidence="1 2">
    <name type="scientific">Luteolibacter ambystomatis</name>
    <dbReference type="NCBI Taxonomy" id="2824561"/>
    <lineage>
        <taxon>Bacteria</taxon>
        <taxon>Pseudomonadati</taxon>
        <taxon>Verrucomicrobiota</taxon>
        <taxon>Verrucomicrobiia</taxon>
        <taxon>Verrucomicrobiales</taxon>
        <taxon>Verrucomicrobiaceae</taxon>
        <taxon>Luteolibacter</taxon>
    </lineage>
</organism>
<name>A0A975J2H2_9BACT</name>
<dbReference type="RefSeq" id="WP_211634067.1">
    <property type="nucleotide sequence ID" value="NZ_CP073100.1"/>
</dbReference>
<evidence type="ECO:0000313" key="2">
    <source>
        <dbReference type="Proteomes" id="UP000676169"/>
    </source>
</evidence>
<dbReference type="KEGG" id="lamb:KBB96_07725"/>
<accession>A0A975J2H2</accession>
<proteinExistence type="predicted"/>
<dbReference type="InterPro" id="IPR010281">
    <property type="entry name" value="DUF885"/>
</dbReference>
<gene>
    <name evidence="1" type="ORF">KBB96_07725</name>
</gene>